<comment type="caution">
    <text evidence="2">The sequence shown here is derived from an EMBL/GenBank/DDBJ whole genome shotgun (WGS) entry which is preliminary data.</text>
</comment>
<sequence>MGRTWNIRMQKLPAVVSTSTDRARTTANGRHEGHHQVQWNLNPTLP</sequence>
<evidence type="ECO:0000313" key="3">
    <source>
        <dbReference type="Proteomes" id="UP001327957"/>
    </source>
</evidence>
<name>A0AAV9TA58_9PEZI</name>
<evidence type="ECO:0000313" key="2">
    <source>
        <dbReference type="EMBL" id="KAK6216648.1"/>
    </source>
</evidence>
<proteinExistence type="predicted"/>
<dbReference type="Proteomes" id="UP001327957">
    <property type="component" value="Unassembled WGS sequence"/>
</dbReference>
<protein>
    <submittedName>
        <fullName evidence="2">Uncharacterized protein</fullName>
    </submittedName>
</protein>
<feature type="compositionally biased region" description="Basic and acidic residues" evidence="1">
    <location>
        <begin position="21"/>
        <end position="35"/>
    </location>
</feature>
<accession>A0AAV9TA58</accession>
<dbReference type="EMBL" id="JASAOK010000039">
    <property type="protein sequence ID" value="KAK6216648.1"/>
    <property type="molecule type" value="Genomic_DNA"/>
</dbReference>
<dbReference type="AlphaFoldDB" id="A0AAV9TA58"/>
<feature type="compositionally biased region" description="Polar residues" evidence="1">
    <location>
        <begin position="37"/>
        <end position="46"/>
    </location>
</feature>
<keyword evidence="3" id="KW-1185">Reference proteome</keyword>
<feature type="region of interest" description="Disordered" evidence="1">
    <location>
        <begin position="15"/>
        <end position="46"/>
    </location>
</feature>
<gene>
    <name evidence="2" type="ORF">QIS74_06762</name>
</gene>
<evidence type="ECO:0000256" key="1">
    <source>
        <dbReference type="SAM" id="MobiDB-lite"/>
    </source>
</evidence>
<reference evidence="2 3" key="1">
    <citation type="submission" date="2023-04" db="EMBL/GenBank/DDBJ databases">
        <title>Colletotrichum tabacum stain YC1 causing leaf anthracnose on Nicotiana tabacum(L.) cv.</title>
        <authorList>
            <person name="Ji Z."/>
            <person name="Wang M."/>
            <person name="Zhang J."/>
            <person name="Wang N."/>
            <person name="Zhou Z."/>
        </authorList>
    </citation>
    <scope>NUCLEOTIDE SEQUENCE [LARGE SCALE GENOMIC DNA]</scope>
    <source>
        <strain evidence="2 3">YC1</strain>
    </source>
</reference>
<organism evidence="2 3">
    <name type="scientific">Colletotrichum tabaci</name>
    <dbReference type="NCBI Taxonomy" id="1209068"/>
    <lineage>
        <taxon>Eukaryota</taxon>
        <taxon>Fungi</taxon>
        <taxon>Dikarya</taxon>
        <taxon>Ascomycota</taxon>
        <taxon>Pezizomycotina</taxon>
        <taxon>Sordariomycetes</taxon>
        <taxon>Hypocreomycetidae</taxon>
        <taxon>Glomerellales</taxon>
        <taxon>Glomerellaceae</taxon>
        <taxon>Colletotrichum</taxon>
        <taxon>Colletotrichum destructivum species complex</taxon>
    </lineage>
</organism>